<dbReference type="RefSeq" id="WP_128194750.1">
    <property type="nucleotide sequence ID" value="NZ_SACJ01000004.1"/>
</dbReference>
<dbReference type="Proteomes" id="UP000285211">
    <property type="component" value="Unassembled WGS sequence"/>
</dbReference>
<organism evidence="1 2">
    <name type="scientific">Flavobacterium sufflavum</name>
    <dbReference type="NCBI Taxonomy" id="1921138"/>
    <lineage>
        <taxon>Bacteria</taxon>
        <taxon>Pseudomonadati</taxon>
        <taxon>Bacteroidota</taxon>
        <taxon>Flavobacteriia</taxon>
        <taxon>Flavobacteriales</taxon>
        <taxon>Flavobacteriaceae</taxon>
        <taxon>Flavobacterium</taxon>
    </lineage>
</organism>
<dbReference type="AlphaFoldDB" id="A0A437KW76"/>
<comment type="caution">
    <text evidence="1">The sequence shown here is derived from an EMBL/GenBank/DDBJ whole genome shotgun (WGS) entry which is preliminary data.</text>
</comment>
<name>A0A437KW76_9FLAO</name>
<proteinExistence type="predicted"/>
<gene>
    <name evidence="1" type="ORF">EOD40_08980</name>
</gene>
<accession>A0A437KW76</accession>
<keyword evidence="2" id="KW-1185">Reference proteome</keyword>
<protein>
    <submittedName>
        <fullName evidence="1">Uncharacterized protein</fullName>
    </submittedName>
</protein>
<sequence length="86" mass="10257">MDYGYKFEKLMNSYIGTPDYVTYATYWTINNCRKALLYTACLKEYDKNSRGVIGEKLMYFMENIFNIEDVKKELSIECLNYLSELK</sequence>
<dbReference type="EMBL" id="SACJ01000004">
    <property type="protein sequence ID" value="RVT76626.1"/>
    <property type="molecule type" value="Genomic_DNA"/>
</dbReference>
<reference evidence="1 2" key="1">
    <citation type="submission" date="2019-01" db="EMBL/GenBank/DDBJ databases">
        <authorList>
            <person name="Chen W.-M."/>
        </authorList>
    </citation>
    <scope>NUCLEOTIDE SEQUENCE [LARGE SCALE GENOMIC DNA]</scope>
    <source>
        <strain evidence="1 2">BBQ-12</strain>
    </source>
</reference>
<evidence type="ECO:0000313" key="2">
    <source>
        <dbReference type="Proteomes" id="UP000285211"/>
    </source>
</evidence>
<evidence type="ECO:0000313" key="1">
    <source>
        <dbReference type="EMBL" id="RVT76626.1"/>
    </source>
</evidence>
<dbReference type="OrthoDB" id="1448119at2"/>